<organism evidence="1 2">
    <name type="scientific">Plakobranchus ocellatus</name>
    <dbReference type="NCBI Taxonomy" id="259542"/>
    <lineage>
        <taxon>Eukaryota</taxon>
        <taxon>Metazoa</taxon>
        <taxon>Spiralia</taxon>
        <taxon>Lophotrochozoa</taxon>
        <taxon>Mollusca</taxon>
        <taxon>Gastropoda</taxon>
        <taxon>Heterobranchia</taxon>
        <taxon>Euthyneura</taxon>
        <taxon>Panpulmonata</taxon>
        <taxon>Sacoglossa</taxon>
        <taxon>Placobranchoidea</taxon>
        <taxon>Plakobranchidae</taxon>
        <taxon>Plakobranchus</taxon>
    </lineage>
</organism>
<protein>
    <submittedName>
        <fullName evidence="1">Uncharacterized protein</fullName>
    </submittedName>
</protein>
<evidence type="ECO:0000313" key="1">
    <source>
        <dbReference type="EMBL" id="GFO21388.1"/>
    </source>
</evidence>
<name>A0AAV4BRE0_9GAST</name>
<dbReference type="EMBL" id="BLXT01005252">
    <property type="protein sequence ID" value="GFO21388.1"/>
    <property type="molecule type" value="Genomic_DNA"/>
</dbReference>
<evidence type="ECO:0000313" key="2">
    <source>
        <dbReference type="Proteomes" id="UP000735302"/>
    </source>
</evidence>
<accession>A0AAV4BRE0</accession>
<reference evidence="1 2" key="1">
    <citation type="journal article" date="2021" name="Elife">
        <title>Chloroplast acquisition without the gene transfer in kleptoplastic sea slugs, Plakobranchus ocellatus.</title>
        <authorList>
            <person name="Maeda T."/>
            <person name="Takahashi S."/>
            <person name="Yoshida T."/>
            <person name="Shimamura S."/>
            <person name="Takaki Y."/>
            <person name="Nagai Y."/>
            <person name="Toyoda A."/>
            <person name="Suzuki Y."/>
            <person name="Arimoto A."/>
            <person name="Ishii H."/>
            <person name="Satoh N."/>
            <person name="Nishiyama T."/>
            <person name="Hasebe M."/>
            <person name="Maruyama T."/>
            <person name="Minagawa J."/>
            <person name="Obokata J."/>
            <person name="Shigenobu S."/>
        </authorList>
    </citation>
    <scope>NUCLEOTIDE SEQUENCE [LARGE SCALE GENOMIC DNA]</scope>
</reference>
<sequence>MRLVSRSHKWCTLTLEDSCLAAREPVHNKMISGFQALRQAKMPVAGLEPARRIPTDIRADSLATVPPTPPDRIGV</sequence>
<proteinExistence type="predicted"/>
<comment type="caution">
    <text evidence="1">The sequence shown here is derived from an EMBL/GenBank/DDBJ whole genome shotgun (WGS) entry which is preliminary data.</text>
</comment>
<gene>
    <name evidence="1" type="ORF">PoB_004789300</name>
</gene>
<keyword evidence="2" id="KW-1185">Reference proteome</keyword>
<dbReference type="AlphaFoldDB" id="A0AAV4BRE0"/>
<dbReference type="Proteomes" id="UP000735302">
    <property type="component" value="Unassembled WGS sequence"/>
</dbReference>